<feature type="compositionally biased region" description="Basic and acidic residues" evidence="1">
    <location>
        <begin position="133"/>
        <end position="155"/>
    </location>
</feature>
<evidence type="ECO:0000313" key="3">
    <source>
        <dbReference type="Proteomes" id="UP000467841"/>
    </source>
</evidence>
<evidence type="ECO:0000256" key="1">
    <source>
        <dbReference type="SAM" id="MobiDB-lite"/>
    </source>
</evidence>
<dbReference type="AlphaFoldDB" id="A0A6D2JEN1"/>
<dbReference type="Proteomes" id="UP000467841">
    <property type="component" value="Unassembled WGS sequence"/>
</dbReference>
<dbReference type="EMBL" id="CACVBM020001190">
    <property type="protein sequence ID" value="CAA7038250.1"/>
    <property type="molecule type" value="Genomic_DNA"/>
</dbReference>
<proteinExistence type="predicted"/>
<accession>A0A6D2JEN1</accession>
<organism evidence="2 3">
    <name type="scientific">Microthlaspi erraticum</name>
    <dbReference type="NCBI Taxonomy" id="1685480"/>
    <lineage>
        <taxon>Eukaryota</taxon>
        <taxon>Viridiplantae</taxon>
        <taxon>Streptophyta</taxon>
        <taxon>Embryophyta</taxon>
        <taxon>Tracheophyta</taxon>
        <taxon>Spermatophyta</taxon>
        <taxon>Magnoliopsida</taxon>
        <taxon>eudicotyledons</taxon>
        <taxon>Gunneridae</taxon>
        <taxon>Pentapetalae</taxon>
        <taxon>rosids</taxon>
        <taxon>malvids</taxon>
        <taxon>Brassicales</taxon>
        <taxon>Brassicaceae</taxon>
        <taxon>Coluteocarpeae</taxon>
        <taxon>Microthlaspi</taxon>
    </lineage>
</organism>
<comment type="caution">
    <text evidence="2">The sequence shown here is derived from an EMBL/GenBank/DDBJ whole genome shotgun (WGS) entry which is preliminary data.</text>
</comment>
<evidence type="ECO:0000313" key="2">
    <source>
        <dbReference type="EMBL" id="CAA7038250.1"/>
    </source>
</evidence>
<sequence length="197" mass="23590">MPQEEWRFIQFIVINHATGLYIEFLMDWSVPDNIGIAFGDVRFSFWHRKFTITKNHTSKEEMIVVRKGYPEIIKASESPDDSLEKLRGRNHEIKNYDLTGFCTLVKKQSNKDDKHRFEEDDQRMEDLMQRDMYTLRRKSESERLREERRTKKRNDPISSESEQGEFEIGVNLVQEEGNGSPSEEEVMRLRVKRKEKR</sequence>
<gene>
    <name evidence="2" type="ORF">MERR_LOCUS25485</name>
</gene>
<keyword evidence="3" id="KW-1185">Reference proteome</keyword>
<reference evidence="2" key="1">
    <citation type="submission" date="2020-01" db="EMBL/GenBank/DDBJ databases">
        <authorList>
            <person name="Mishra B."/>
        </authorList>
    </citation>
    <scope>NUCLEOTIDE SEQUENCE [LARGE SCALE GENOMIC DNA]</scope>
</reference>
<name>A0A6D2JEN1_9BRAS</name>
<feature type="region of interest" description="Disordered" evidence="1">
    <location>
        <begin position="133"/>
        <end position="197"/>
    </location>
</feature>
<protein>
    <submittedName>
        <fullName evidence="2">Uncharacterized protein</fullName>
    </submittedName>
</protein>